<dbReference type="InterPro" id="IPR013766">
    <property type="entry name" value="Thioredoxin_domain"/>
</dbReference>
<feature type="domain" description="Thioredoxin" evidence="1">
    <location>
        <begin position="14"/>
        <end position="64"/>
    </location>
</feature>
<sequence length="81" mass="9642">MRTVTSPLSLPKQKKNKLIFVDAYASWCGPCKLMVKIFSRFNRWVTIIMLTLSMLKLIWKKEKELIWLKIQCKGLPYLPFH</sequence>
<dbReference type="EMBL" id="RYFC01000001">
    <property type="protein sequence ID" value="RTZ49540.1"/>
    <property type="molecule type" value="Genomic_DNA"/>
</dbReference>
<protein>
    <recommendedName>
        <fullName evidence="1">Thioredoxin domain-containing protein</fullName>
    </recommendedName>
</protein>
<dbReference type="Proteomes" id="UP000276953">
    <property type="component" value="Unassembled WGS sequence"/>
</dbReference>
<evidence type="ECO:0000313" key="3">
    <source>
        <dbReference type="Proteomes" id="UP000276953"/>
    </source>
</evidence>
<organism evidence="2 3">
    <name type="scientific">Chryseobacterium arthrosphaerae</name>
    <dbReference type="NCBI Taxonomy" id="651561"/>
    <lineage>
        <taxon>Bacteria</taxon>
        <taxon>Pseudomonadati</taxon>
        <taxon>Bacteroidota</taxon>
        <taxon>Flavobacteriia</taxon>
        <taxon>Flavobacteriales</taxon>
        <taxon>Weeksellaceae</taxon>
        <taxon>Chryseobacterium group</taxon>
        <taxon>Chryseobacterium</taxon>
    </lineage>
</organism>
<dbReference type="SUPFAM" id="SSF52833">
    <property type="entry name" value="Thioredoxin-like"/>
    <property type="match status" value="1"/>
</dbReference>
<dbReference type="Pfam" id="PF00085">
    <property type="entry name" value="Thioredoxin"/>
    <property type="match status" value="1"/>
</dbReference>
<dbReference type="Gene3D" id="3.40.30.10">
    <property type="entry name" value="Glutaredoxin"/>
    <property type="match status" value="1"/>
</dbReference>
<evidence type="ECO:0000259" key="1">
    <source>
        <dbReference type="Pfam" id="PF00085"/>
    </source>
</evidence>
<dbReference type="AlphaFoldDB" id="A0A432DZ96"/>
<dbReference type="CDD" id="cd02947">
    <property type="entry name" value="TRX_family"/>
    <property type="match status" value="1"/>
</dbReference>
<gene>
    <name evidence="2" type="ORF">EJ377_03270</name>
</gene>
<accession>A0A432DZ96</accession>
<dbReference type="InterPro" id="IPR036249">
    <property type="entry name" value="Thioredoxin-like_sf"/>
</dbReference>
<evidence type="ECO:0000313" key="2">
    <source>
        <dbReference type="EMBL" id="RTZ49540.1"/>
    </source>
</evidence>
<proteinExistence type="predicted"/>
<reference evidence="2 3" key="1">
    <citation type="submission" date="2018-12" db="EMBL/GenBank/DDBJ databases">
        <title>Draft Genome Sequence of Chryseobacterium arthrosphaerae strain ED882-96 Isolated from the Blood of a Patient with Liver Cirrhosis in Taiwan.</title>
        <authorList>
            <person name="Lin J.-N."/>
            <person name="Lai C.-H."/>
            <person name="Yang C.-H."/>
            <person name="Huang Y.-H."/>
        </authorList>
    </citation>
    <scope>NUCLEOTIDE SEQUENCE [LARGE SCALE GENOMIC DNA]</scope>
    <source>
        <strain evidence="2 3">ED882-96</strain>
    </source>
</reference>
<comment type="caution">
    <text evidence="2">The sequence shown here is derived from an EMBL/GenBank/DDBJ whole genome shotgun (WGS) entry which is preliminary data.</text>
</comment>
<name>A0A432DZ96_9FLAO</name>